<dbReference type="InterPro" id="IPR036890">
    <property type="entry name" value="HATPase_C_sf"/>
</dbReference>
<dbReference type="GO" id="GO:0000155">
    <property type="term" value="F:phosphorelay sensor kinase activity"/>
    <property type="evidence" value="ECO:0007669"/>
    <property type="project" value="InterPro"/>
</dbReference>
<dbReference type="InterPro" id="IPR036097">
    <property type="entry name" value="HisK_dim/P_sf"/>
</dbReference>
<accession>A0A1F6GQ86</accession>
<dbReference type="InterPro" id="IPR050736">
    <property type="entry name" value="Sensor_HK_Regulatory"/>
</dbReference>
<dbReference type="SUPFAM" id="SSF55874">
    <property type="entry name" value="ATPase domain of HSP90 chaperone/DNA topoisomerase II/histidine kinase"/>
    <property type="match status" value="1"/>
</dbReference>
<evidence type="ECO:0000256" key="1">
    <source>
        <dbReference type="ARBA" id="ARBA00000085"/>
    </source>
</evidence>
<dbReference type="Gene3D" id="3.30.565.10">
    <property type="entry name" value="Histidine kinase-like ATPase, C-terminal domain"/>
    <property type="match status" value="1"/>
</dbReference>
<evidence type="ECO:0000256" key="4">
    <source>
        <dbReference type="ARBA" id="ARBA00022777"/>
    </source>
</evidence>
<organism evidence="7 8">
    <name type="scientific">Candidatus Lambdaproteobacteria bacterium RIFOXYD2_FULL_56_26</name>
    <dbReference type="NCBI Taxonomy" id="1817773"/>
    <lineage>
        <taxon>Bacteria</taxon>
        <taxon>Pseudomonadati</taxon>
        <taxon>Pseudomonadota</taxon>
        <taxon>Candidatus Lambdaproteobacteria</taxon>
    </lineage>
</organism>
<keyword evidence="5" id="KW-0902">Two-component regulatory system</keyword>
<dbReference type="PROSITE" id="PS50109">
    <property type="entry name" value="HIS_KIN"/>
    <property type="match status" value="1"/>
</dbReference>
<evidence type="ECO:0000256" key="3">
    <source>
        <dbReference type="ARBA" id="ARBA00022679"/>
    </source>
</evidence>
<evidence type="ECO:0000313" key="7">
    <source>
        <dbReference type="EMBL" id="OGH00317.1"/>
    </source>
</evidence>
<evidence type="ECO:0000313" key="8">
    <source>
        <dbReference type="Proteomes" id="UP000177583"/>
    </source>
</evidence>
<dbReference type="SUPFAM" id="SSF47384">
    <property type="entry name" value="Homodimeric domain of signal transducing histidine kinase"/>
    <property type="match status" value="1"/>
</dbReference>
<name>A0A1F6GQ86_9PROT</name>
<reference evidence="7 8" key="1">
    <citation type="journal article" date="2016" name="Nat. Commun.">
        <title>Thousands of microbial genomes shed light on interconnected biogeochemical processes in an aquifer system.</title>
        <authorList>
            <person name="Anantharaman K."/>
            <person name="Brown C.T."/>
            <person name="Hug L.A."/>
            <person name="Sharon I."/>
            <person name="Castelle C.J."/>
            <person name="Probst A.J."/>
            <person name="Thomas B.C."/>
            <person name="Singh A."/>
            <person name="Wilkins M.J."/>
            <person name="Karaoz U."/>
            <person name="Brodie E.L."/>
            <person name="Williams K.H."/>
            <person name="Hubbard S.S."/>
            <person name="Banfield J.F."/>
        </authorList>
    </citation>
    <scope>NUCLEOTIDE SEQUENCE [LARGE SCALE GENOMIC DNA]</scope>
</reference>
<dbReference type="SMART" id="SM00387">
    <property type="entry name" value="HATPase_c"/>
    <property type="match status" value="1"/>
</dbReference>
<dbReference type="InterPro" id="IPR005467">
    <property type="entry name" value="His_kinase_dom"/>
</dbReference>
<keyword evidence="3" id="KW-0808">Transferase</keyword>
<comment type="caution">
    <text evidence="7">The sequence shown here is derived from an EMBL/GenBank/DDBJ whole genome shotgun (WGS) entry which is preliminary data.</text>
</comment>
<dbReference type="EC" id="2.7.13.3" evidence="2"/>
<dbReference type="PRINTS" id="PR00344">
    <property type="entry name" value="BCTRLSENSOR"/>
</dbReference>
<evidence type="ECO:0000256" key="5">
    <source>
        <dbReference type="ARBA" id="ARBA00023012"/>
    </source>
</evidence>
<sequence length="389" mass="43543">MNEKIAVLICGKTKIKSNQWEELLSGPEWSVQFHSNFADLALVSCQEGRNVAIVDLDEEKELPCLECPTLFLYGESTHFGRLAHSKAERFDLTYHALDPDVLKFRLLRLVGMGNDAESGGNSWMIWTKLLDRRKKNTTKLEATSGGFQRLLSQVAHDLKAPLYSFAAVGQRIVEKDAVMHPQHRSLLKSAVDGILGLSDQVDRMLDKERFQNGRLHLRYKEIDLHQLVEELMRPLRPYAALRGINLRNQISPGNTVHTDREVTLTILSNLVQNAIQACEMGDWVTVGSDADYGVILVEDSGPGLKRHQWNQLLSGQAKSNNPNGHGLGICFCLELLKMLGGHIELVEDIRIGTTFRVHLVPQSECPQLWVNSNLLPTVVPMSTQAALSI</sequence>
<dbReference type="PANTHER" id="PTHR43711">
    <property type="entry name" value="TWO-COMPONENT HISTIDINE KINASE"/>
    <property type="match status" value="1"/>
</dbReference>
<feature type="domain" description="Histidine kinase" evidence="6">
    <location>
        <begin position="153"/>
        <end position="363"/>
    </location>
</feature>
<dbReference type="PANTHER" id="PTHR43711:SF1">
    <property type="entry name" value="HISTIDINE KINASE 1"/>
    <property type="match status" value="1"/>
</dbReference>
<evidence type="ECO:0000256" key="2">
    <source>
        <dbReference type="ARBA" id="ARBA00012438"/>
    </source>
</evidence>
<dbReference type="AlphaFoldDB" id="A0A1F6GQ86"/>
<protein>
    <recommendedName>
        <fullName evidence="2">histidine kinase</fullName>
        <ecNumber evidence="2">2.7.13.3</ecNumber>
    </recommendedName>
</protein>
<evidence type="ECO:0000259" key="6">
    <source>
        <dbReference type="PROSITE" id="PS50109"/>
    </source>
</evidence>
<dbReference type="InterPro" id="IPR003594">
    <property type="entry name" value="HATPase_dom"/>
</dbReference>
<dbReference type="EMBL" id="MFNF01000047">
    <property type="protein sequence ID" value="OGH00317.1"/>
    <property type="molecule type" value="Genomic_DNA"/>
</dbReference>
<comment type="catalytic activity">
    <reaction evidence="1">
        <text>ATP + protein L-histidine = ADP + protein N-phospho-L-histidine.</text>
        <dbReference type="EC" id="2.7.13.3"/>
    </reaction>
</comment>
<dbReference type="Proteomes" id="UP000177583">
    <property type="component" value="Unassembled WGS sequence"/>
</dbReference>
<dbReference type="Pfam" id="PF02518">
    <property type="entry name" value="HATPase_c"/>
    <property type="match status" value="1"/>
</dbReference>
<dbReference type="InterPro" id="IPR004358">
    <property type="entry name" value="Sig_transdc_His_kin-like_C"/>
</dbReference>
<keyword evidence="4" id="KW-0418">Kinase</keyword>
<proteinExistence type="predicted"/>
<gene>
    <name evidence="7" type="ORF">A2557_09605</name>
</gene>